<evidence type="ECO:0000256" key="14">
    <source>
        <dbReference type="SAM" id="SignalP"/>
    </source>
</evidence>
<dbReference type="AlphaFoldDB" id="A0A7I8W6Y3"/>
<dbReference type="Pfam" id="PF08774">
    <property type="entry name" value="VRR_NUC"/>
    <property type="match status" value="1"/>
</dbReference>
<dbReference type="PANTHER" id="PTHR15749">
    <property type="entry name" value="FANCONI-ASSOCIATED NUCLEASE 1"/>
    <property type="match status" value="1"/>
</dbReference>
<evidence type="ECO:0000259" key="15">
    <source>
        <dbReference type="SMART" id="SM00990"/>
    </source>
</evidence>
<dbReference type="EMBL" id="CAJFCJ010000020">
    <property type="protein sequence ID" value="CAD5124305.1"/>
    <property type="molecule type" value="Genomic_DNA"/>
</dbReference>
<dbReference type="InterPro" id="IPR011856">
    <property type="entry name" value="tRNA_endonuc-like_dom_sf"/>
</dbReference>
<evidence type="ECO:0000256" key="6">
    <source>
        <dbReference type="ARBA" id="ARBA00022801"/>
    </source>
</evidence>
<comment type="subcellular location">
    <subcellularLocation>
        <location evidence="10">Nucleus</location>
    </subcellularLocation>
</comment>
<comment type="catalytic activity">
    <reaction evidence="1 10">
        <text>Hydrolytically removes 5'-nucleotides successively from the 3'-hydroxy termini of 3'-hydroxy-terminated oligonucleotides.</text>
        <dbReference type="EC" id="3.1.4.1"/>
    </reaction>
</comment>
<dbReference type="Proteomes" id="UP000549394">
    <property type="component" value="Unassembled WGS sequence"/>
</dbReference>
<dbReference type="Pfam" id="PF21315">
    <property type="entry name" value="FAN1_HTH"/>
    <property type="match status" value="1"/>
</dbReference>
<keyword evidence="4 10" id="KW-0479">Metal-binding</keyword>
<dbReference type="GO" id="GO:0036297">
    <property type="term" value="P:interstrand cross-link repair"/>
    <property type="evidence" value="ECO:0007669"/>
    <property type="project" value="InterPro"/>
</dbReference>
<dbReference type="Pfam" id="PF21170">
    <property type="entry name" value="FAN1_TPR"/>
    <property type="match status" value="1"/>
</dbReference>
<evidence type="ECO:0000313" key="17">
    <source>
        <dbReference type="Proteomes" id="UP000549394"/>
    </source>
</evidence>
<feature type="chain" id="PRO_5029769237" description="Fanconi-associated nuclease" evidence="14">
    <location>
        <begin position="25"/>
        <end position="1005"/>
    </location>
</feature>
<organism evidence="16 17">
    <name type="scientific">Dimorphilus gyrociliatus</name>
    <dbReference type="NCBI Taxonomy" id="2664684"/>
    <lineage>
        <taxon>Eukaryota</taxon>
        <taxon>Metazoa</taxon>
        <taxon>Spiralia</taxon>
        <taxon>Lophotrochozoa</taxon>
        <taxon>Annelida</taxon>
        <taxon>Polychaeta</taxon>
        <taxon>Polychaeta incertae sedis</taxon>
        <taxon>Dinophilidae</taxon>
        <taxon>Dimorphilus</taxon>
    </lineage>
</organism>
<dbReference type="GO" id="GO:0032222">
    <property type="term" value="P:regulation of synaptic transmission, cholinergic"/>
    <property type="evidence" value="ECO:0007669"/>
    <property type="project" value="InterPro"/>
</dbReference>
<comment type="caution">
    <text evidence="16">The sequence shown here is derived from an EMBL/GenBank/DDBJ whole genome shotgun (WGS) entry which is preliminary data.</text>
</comment>
<keyword evidence="13" id="KW-0472">Membrane</keyword>
<sequence length="1005" mass="115981">MDADGLKLIFLALVATTFCGLVSGNDFSCYECNSKYNNNCTDTIDKGTPTVCTSSSHNHNGQNWMNKPFELCFKSVQSFADQSIVVRGCAAKIDGWKDGCIDRTGTHGVMPKRNSSNQSEFDRKASGKASIISFFRQQQSSLRVKRRKKQKPINDIDCIIIDDSDETGECPTEDSNLYNTNETLDGSSRDSTESFDKDTKKDTDNENLFLRTEHNQTVAEKVIIEEIDNNDSLGESIVQENDDNLEHSTSKDNEDSVVENDYSPYYLQNFVRIVQSVQNDNMFDNLFDEPDLKIIEKFFELSEQSKKLYARLFLRRRRWIPLQKIKYANISDDLTSFLNELVKVNLLYNVDSLSNLDEGLRCLLSSQVKLLAKSLKLNYNESKTSLNKAIIKHAKSSSISSFFTSGKSSRSDMILRRIKDLLGDCYKINEISSDVFMRCFILYAPHWSSGDDDLTGQQLIFQMLRSDINKSLFPKFEIVKRSRIFHNRQCLKHYQAALAHETDIKELISQNAFEDAYSLFSKVLEEWKTLFQEDKEMIKLDEKLPVFLRVFSAGTIYTRIMVMGVEILQRLKRYKDAVKLITSILDQSTYGWHVRGAMYERLTLNLDQHLKRYEDALNACQDALKDDGVRVGRRLSIWLRAKRICNSKSKSLRKRWTEFSEDKLRLVSDPREITITASRVQNAGVGYNWISQEASDSTDENQVTFLRRVEDVALEHYKTQKYSEGLHGESAPYRFLFSLYFWDILFSPVPDVFHSPLQIFPLDIYSPSFYESRKELIDNRIEEIKFAGEDKLLELLKDSWNDHENMECIYTNWELFKNVDHCSSLVKCIGSEHLSAIFHRIITDVRRTLGGMPDLTIWSPERKIWKLVEVKGPGDRLSTKQILWLDYFSTVGIDAEVCYVQAVTSKKLKKHSVMERVTFSGSRTEEEMEHMQNPLVREAWSLKSSRFVTIEKLAFLIMILLGITILLCSFIWLLLGGSNRKACAHCAIALNHKKDLRVVRLDNIR</sequence>
<feature type="coiled-coil region" evidence="11">
    <location>
        <begin position="599"/>
        <end position="626"/>
    </location>
</feature>
<dbReference type="InterPro" id="IPR049126">
    <property type="entry name" value="FAN1-like_TPR"/>
</dbReference>
<feature type="signal peptide" evidence="14">
    <location>
        <begin position="1"/>
        <end position="24"/>
    </location>
</feature>
<dbReference type="GO" id="GO:0017108">
    <property type="term" value="F:5'-flap endonuclease activity"/>
    <property type="evidence" value="ECO:0007669"/>
    <property type="project" value="TreeGrafter"/>
</dbReference>
<evidence type="ECO:0000256" key="11">
    <source>
        <dbReference type="SAM" id="Coils"/>
    </source>
</evidence>
<evidence type="ECO:0000313" key="16">
    <source>
        <dbReference type="EMBL" id="CAD5124305.1"/>
    </source>
</evidence>
<keyword evidence="8" id="KW-0325">Glycoprotein</keyword>
<dbReference type="InterPro" id="IPR014883">
    <property type="entry name" value="VRR_NUC"/>
</dbReference>
<keyword evidence="3 10" id="KW-0540">Nuclease</keyword>
<dbReference type="GO" id="GO:0004528">
    <property type="term" value="F:phosphodiesterase I activity"/>
    <property type="evidence" value="ECO:0007669"/>
    <property type="project" value="UniProtKB-EC"/>
</dbReference>
<comment type="similarity">
    <text evidence="2 10">Belongs to the FAN1 family.</text>
</comment>
<keyword evidence="11" id="KW-0175">Coiled coil</keyword>
<proteinExistence type="inferred from homology"/>
<dbReference type="GO" id="GO:0030431">
    <property type="term" value="P:sleep"/>
    <property type="evidence" value="ECO:0007669"/>
    <property type="project" value="InterPro"/>
</dbReference>
<keyword evidence="10" id="KW-0539">Nucleus</keyword>
<dbReference type="Gene3D" id="3.40.1350.10">
    <property type="match status" value="1"/>
</dbReference>
<dbReference type="GO" id="GO:0005634">
    <property type="term" value="C:nucleus"/>
    <property type="evidence" value="ECO:0007669"/>
    <property type="project" value="UniProtKB-SubCell"/>
</dbReference>
<feature type="transmembrane region" description="Helical" evidence="13">
    <location>
        <begin position="953"/>
        <end position="975"/>
    </location>
</feature>
<dbReference type="OrthoDB" id="76364at2759"/>
<evidence type="ECO:0000256" key="3">
    <source>
        <dbReference type="ARBA" id="ARBA00022722"/>
    </source>
</evidence>
<comment type="cofactor">
    <cofactor evidence="10">
        <name>Mg(2+)</name>
        <dbReference type="ChEBI" id="CHEBI:18420"/>
    </cofactor>
    <cofactor evidence="10">
        <name>Mn(2+)</name>
        <dbReference type="ChEBI" id="CHEBI:29035"/>
    </cofactor>
</comment>
<dbReference type="PANTHER" id="PTHR15749:SF4">
    <property type="entry name" value="FANCONI-ASSOCIATED NUCLEASE 1"/>
    <property type="match status" value="1"/>
</dbReference>
<protein>
    <recommendedName>
        <fullName evidence="10">Fanconi-associated nuclease</fullName>
        <ecNumber evidence="10">3.1.4.1</ecNumber>
    </recommendedName>
</protein>
<dbReference type="SMART" id="SM00990">
    <property type="entry name" value="VRR_NUC"/>
    <property type="match status" value="1"/>
</dbReference>
<reference evidence="16 17" key="1">
    <citation type="submission" date="2020-08" db="EMBL/GenBank/DDBJ databases">
        <authorList>
            <person name="Hejnol A."/>
        </authorList>
    </citation>
    <scope>NUCLEOTIDE SEQUENCE [LARGE SCALE GENOMIC DNA]</scope>
</reference>
<keyword evidence="10" id="KW-0234">DNA repair</keyword>
<keyword evidence="13" id="KW-0812">Transmembrane</keyword>
<comment type="function">
    <text evidence="10">Nuclease required for the repair of DNA interstrand cross-links (ICL). Acts as a 5'-3' exonuclease that anchors at a cut end of DNA and cleaves DNA successively at every third nucleotide, allowing to excise an ICL from one strand through flanking incisions.</text>
</comment>
<feature type="domain" description="VRR-NUC" evidence="15">
    <location>
        <begin position="787"/>
        <end position="902"/>
    </location>
</feature>
<feature type="region of interest" description="Disordered" evidence="12">
    <location>
        <begin position="169"/>
        <end position="202"/>
    </location>
</feature>
<gene>
    <name evidence="16" type="ORF">DGYR_LOCUS11869</name>
</gene>
<keyword evidence="9 10" id="KW-0464">Manganese</keyword>
<evidence type="ECO:0000256" key="13">
    <source>
        <dbReference type="SAM" id="Phobius"/>
    </source>
</evidence>
<keyword evidence="7 10" id="KW-0460">Magnesium</keyword>
<dbReference type="GO" id="GO:0070336">
    <property type="term" value="F:flap-structured DNA binding"/>
    <property type="evidence" value="ECO:0007669"/>
    <property type="project" value="TreeGrafter"/>
</dbReference>
<evidence type="ECO:0000256" key="1">
    <source>
        <dbReference type="ARBA" id="ARBA00000983"/>
    </source>
</evidence>
<keyword evidence="5 14" id="KW-0732">Signal</keyword>
<accession>A0A7I8W6Y3</accession>
<evidence type="ECO:0000256" key="5">
    <source>
        <dbReference type="ARBA" id="ARBA00022729"/>
    </source>
</evidence>
<evidence type="ECO:0000256" key="4">
    <source>
        <dbReference type="ARBA" id="ARBA00022723"/>
    </source>
</evidence>
<dbReference type="InterPro" id="IPR031424">
    <property type="entry name" value="QVR-like"/>
</dbReference>
<evidence type="ECO:0000256" key="8">
    <source>
        <dbReference type="ARBA" id="ARBA00023180"/>
    </source>
</evidence>
<dbReference type="EC" id="3.1.4.1" evidence="10"/>
<keyword evidence="10" id="KW-0227">DNA damage</keyword>
<dbReference type="InterPro" id="IPR033315">
    <property type="entry name" value="Fan1-like"/>
</dbReference>
<feature type="compositionally biased region" description="Polar residues" evidence="12">
    <location>
        <begin position="173"/>
        <end position="186"/>
    </location>
</feature>
<dbReference type="InterPro" id="IPR049125">
    <property type="entry name" value="FAN1-like_WH"/>
</dbReference>
<dbReference type="GO" id="GO:0046872">
    <property type="term" value="F:metal ion binding"/>
    <property type="evidence" value="ECO:0007669"/>
    <property type="project" value="UniProtKB-KW"/>
</dbReference>
<dbReference type="Pfam" id="PF17064">
    <property type="entry name" value="QVR"/>
    <property type="match status" value="1"/>
</dbReference>
<evidence type="ECO:0000256" key="9">
    <source>
        <dbReference type="ARBA" id="ARBA00023211"/>
    </source>
</evidence>
<evidence type="ECO:0000256" key="10">
    <source>
        <dbReference type="RuleBase" id="RU365033"/>
    </source>
</evidence>
<keyword evidence="6 10" id="KW-0378">Hydrolase</keyword>
<evidence type="ECO:0000256" key="12">
    <source>
        <dbReference type="SAM" id="MobiDB-lite"/>
    </source>
</evidence>
<name>A0A7I8W6Y3_9ANNE</name>
<keyword evidence="17" id="KW-1185">Reference proteome</keyword>
<evidence type="ECO:0000256" key="2">
    <source>
        <dbReference type="ARBA" id="ARBA00005533"/>
    </source>
</evidence>
<dbReference type="GO" id="GO:0008409">
    <property type="term" value="F:5'-3' exonuclease activity"/>
    <property type="evidence" value="ECO:0007669"/>
    <property type="project" value="TreeGrafter"/>
</dbReference>
<keyword evidence="13" id="KW-1133">Transmembrane helix</keyword>
<dbReference type="InterPro" id="IPR049132">
    <property type="entry name" value="FAN1-like_euk"/>
</dbReference>
<feature type="compositionally biased region" description="Basic and acidic residues" evidence="12">
    <location>
        <begin position="187"/>
        <end position="202"/>
    </location>
</feature>
<evidence type="ECO:0000256" key="7">
    <source>
        <dbReference type="ARBA" id="ARBA00022842"/>
    </source>
</evidence>
<dbReference type="CDD" id="cd22326">
    <property type="entry name" value="FAN1-like"/>
    <property type="match status" value="1"/>
</dbReference>